<dbReference type="SUPFAM" id="SSF48452">
    <property type="entry name" value="TPR-like"/>
    <property type="match status" value="2"/>
</dbReference>
<comment type="caution">
    <text evidence="2">The sequence shown here is derived from an EMBL/GenBank/DDBJ whole genome shotgun (WGS) entry which is preliminary data.</text>
</comment>
<dbReference type="PANTHER" id="PTHR45138">
    <property type="entry name" value="REGULATORY COMPONENTS OF SENSORY TRANSDUCTION SYSTEM"/>
    <property type="match status" value="1"/>
</dbReference>
<evidence type="ECO:0000259" key="1">
    <source>
        <dbReference type="PROSITE" id="PS50887"/>
    </source>
</evidence>
<dbReference type="GO" id="GO:0052621">
    <property type="term" value="F:diguanylate cyclase activity"/>
    <property type="evidence" value="ECO:0007669"/>
    <property type="project" value="TreeGrafter"/>
</dbReference>
<dbReference type="Pfam" id="PF00990">
    <property type="entry name" value="GGDEF"/>
    <property type="match status" value="1"/>
</dbReference>
<dbReference type="PANTHER" id="PTHR45138:SF9">
    <property type="entry name" value="DIGUANYLATE CYCLASE DGCM-RELATED"/>
    <property type="match status" value="1"/>
</dbReference>
<proteinExistence type="predicted"/>
<dbReference type="PROSITE" id="PS50887">
    <property type="entry name" value="GGDEF"/>
    <property type="match status" value="1"/>
</dbReference>
<reference evidence="2 3" key="1">
    <citation type="submission" date="2018-11" db="EMBL/GenBank/DDBJ databases">
        <title>Sequencing the genomes of 1000 actinobacteria strains.</title>
        <authorList>
            <person name="Klenk H.-P."/>
        </authorList>
    </citation>
    <scope>NUCLEOTIDE SEQUENCE [LARGE SCALE GENOMIC DNA]</scope>
    <source>
        <strain evidence="2 3">DSM 43634</strain>
    </source>
</reference>
<dbReference type="Gene3D" id="3.30.70.270">
    <property type="match status" value="1"/>
</dbReference>
<evidence type="ECO:0000313" key="2">
    <source>
        <dbReference type="EMBL" id="ROP31485.1"/>
    </source>
</evidence>
<dbReference type="SMART" id="SM00267">
    <property type="entry name" value="GGDEF"/>
    <property type="match status" value="1"/>
</dbReference>
<protein>
    <submittedName>
        <fullName evidence="2">Diguanylate cyclase (GGDEF)-like protein</fullName>
    </submittedName>
</protein>
<accession>A0A3N1GMM5</accession>
<dbReference type="Proteomes" id="UP000271683">
    <property type="component" value="Unassembled WGS sequence"/>
</dbReference>
<dbReference type="InterPro" id="IPR050469">
    <property type="entry name" value="Diguanylate_Cyclase"/>
</dbReference>
<dbReference type="CDD" id="cd01949">
    <property type="entry name" value="GGDEF"/>
    <property type="match status" value="1"/>
</dbReference>
<dbReference type="Gene3D" id="1.25.40.10">
    <property type="entry name" value="Tetratricopeptide repeat domain"/>
    <property type="match status" value="2"/>
</dbReference>
<organism evidence="2 3">
    <name type="scientific">Couchioplanes caeruleus</name>
    <dbReference type="NCBI Taxonomy" id="56438"/>
    <lineage>
        <taxon>Bacteria</taxon>
        <taxon>Bacillati</taxon>
        <taxon>Actinomycetota</taxon>
        <taxon>Actinomycetes</taxon>
        <taxon>Micromonosporales</taxon>
        <taxon>Micromonosporaceae</taxon>
        <taxon>Couchioplanes</taxon>
    </lineage>
</organism>
<dbReference type="InterPro" id="IPR011990">
    <property type="entry name" value="TPR-like_helical_dom_sf"/>
</dbReference>
<dbReference type="EMBL" id="RJKL01000001">
    <property type="protein sequence ID" value="ROP31485.1"/>
    <property type="molecule type" value="Genomic_DNA"/>
</dbReference>
<dbReference type="InterPro" id="IPR029787">
    <property type="entry name" value="Nucleotide_cyclase"/>
</dbReference>
<feature type="domain" description="GGDEF" evidence="1">
    <location>
        <begin position="418"/>
        <end position="551"/>
    </location>
</feature>
<sequence length="552" mass="59769">MGTNAAVQTRTAGNTDDRPATITGIAGAVAELSASAPHAEARLAAAVQALEMASVAELRTLAESADRTERLAAELGRTDLVMRARLVRAEAFMRQGDLTASGRIARDVSAWAAEHDRAYVLARSHLVLSRFRRHLGDPSDALGHAVQCLALTGHEVPAGIRARHLSHLAVTLCESGSLDEASRRYREAFTVATAIGDFELSLRLLNNLAYTASKNNDGEEVQTLVGEMRAFAARHGVPLEAAYLDTIARIEVTRGRYAEAEATLRPVLDSAAEGPPVDSHTLAESLLTVAEAQRLRGDVAAAQLTLDRAVVVCEEYEIASARARVRGEQAQLYAATGRYREAYEEHRRFHAETQALQSAQREARARTLQAVFETDEARQESVRFREMAQRDSLTGLYNRRFVDEHLALLLEQAAERATPLSAALIDLDHFKRINDTLSHATGDAVLKQVAAFLADTATDSAVAARLGGEEFLLLLPDTGIDEAVRRCERLRLAIAGHPWHPVTGNLQVTVSVGVTTIGDGNSTPSALLARADHNLYAAKRMGRNRVVADPLG</sequence>
<dbReference type="RefSeq" id="WP_244945349.1">
    <property type="nucleotide sequence ID" value="NZ_RJKL01000001.1"/>
</dbReference>
<dbReference type="InterPro" id="IPR000160">
    <property type="entry name" value="GGDEF_dom"/>
</dbReference>
<dbReference type="FunFam" id="3.30.70.270:FF:000001">
    <property type="entry name" value="Diguanylate cyclase domain protein"/>
    <property type="match status" value="1"/>
</dbReference>
<dbReference type="AlphaFoldDB" id="A0A3N1GMM5"/>
<name>A0A3N1GMM5_9ACTN</name>
<dbReference type="SUPFAM" id="SSF55073">
    <property type="entry name" value="Nucleotide cyclase"/>
    <property type="match status" value="1"/>
</dbReference>
<gene>
    <name evidence="2" type="ORF">EDD30_4395</name>
</gene>
<dbReference type="NCBIfam" id="TIGR00254">
    <property type="entry name" value="GGDEF"/>
    <property type="match status" value="1"/>
</dbReference>
<dbReference type="InterPro" id="IPR043128">
    <property type="entry name" value="Rev_trsase/Diguanyl_cyclase"/>
</dbReference>
<evidence type="ECO:0000313" key="3">
    <source>
        <dbReference type="Proteomes" id="UP000271683"/>
    </source>
</evidence>